<dbReference type="InterPro" id="IPR011990">
    <property type="entry name" value="TPR-like_helical_dom_sf"/>
</dbReference>
<organism evidence="3 4">
    <name type="scientific">Striga asiatica</name>
    <name type="common">Asiatic witchweed</name>
    <name type="synonym">Buchnera asiatica</name>
    <dbReference type="NCBI Taxonomy" id="4170"/>
    <lineage>
        <taxon>Eukaryota</taxon>
        <taxon>Viridiplantae</taxon>
        <taxon>Streptophyta</taxon>
        <taxon>Embryophyta</taxon>
        <taxon>Tracheophyta</taxon>
        <taxon>Spermatophyta</taxon>
        <taxon>Magnoliopsida</taxon>
        <taxon>eudicotyledons</taxon>
        <taxon>Gunneridae</taxon>
        <taxon>Pentapetalae</taxon>
        <taxon>asterids</taxon>
        <taxon>lamiids</taxon>
        <taxon>Lamiales</taxon>
        <taxon>Orobanchaceae</taxon>
        <taxon>Buchnereae</taxon>
        <taxon>Striga</taxon>
    </lineage>
</organism>
<dbReference type="PANTHER" id="PTHR24015:SF2014">
    <property type="entry name" value="PENTATRICOPEPTIDE REPEAT-CONTAINING PROTEIN"/>
    <property type="match status" value="1"/>
</dbReference>
<dbReference type="Pfam" id="PF20431">
    <property type="entry name" value="E_motif"/>
    <property type="match status" value="1"/>
</dbReference>
<dbReference type="EMBL" id="BKCP01009626">
    <property type="protein sequence ID" value="GER51352.1"/>
    <property type="molecule type" value="Genomic_DNA"/>
</dbReference>
<reference evidence="4" key="1">
    <citation type="journal article" date="2019" name="Curr. Biol.">
        <title>Genome Sequence of Striga asiatica Provides Insight into the Evolution of Plant Parasitism.</title>
        <authorList>
            <person name="Yoshida S."/>
            <person name="Kim S."/>
            <person name="Wafula E.K."/>
            <person name="Tanskanen J."/>
            <person name="Kim Y.M."/>
            <person name="Honaas L."/>
            <person name="Yang Z."/>
            <person name="Spallek T."/>
            <person name="Conn C.E."/>
            <person name="Ichihashi Y."/>
            <person name="Cheong K."/>
            <person name="Cui S."/>
            <person name="Der J.P."/>
            <person name="Gundlach H."/>
            <person name="Jiao Y."/>
            <person name="Hori C."/>
            <person name="Ishida J.K."/>
            <person name="Kasahara H."/>
            <person name="Kiba T."/>
            <person name="Kim M.S."/>
            <person name="Koo N."/>
            <person name="Laohavisit A."/>
            <person name="Lee Y.H."/>
            <person name="Lumba S."/>
            <person name="McCourt P."/>
            <person name="Mortimer J.C."/>
            <person name="Mutuku J.M."/>
            <person name="Nomura T."/>
            <person name="Sasaki-Sekimoto Y."/>
            <person name="Seto Y."/>
            <person name="Wang Y."/>
            <person name="Wakatake T."/>
            <person name="Sakakibara H."/>
            <person name="Demura T."/>
            <person name="Yamaguchi S."/>
            <person name="Yoneyama K."/>
            <person name="Manabe R.I."/>
            <person name="Nelson D.C."/>
            <person name="Schulman A.H."/>
            <person name="Timko M.P."/>
            <person name="dePamphilis C.W."/>
            <person name="Choi D."/>
            <person name="Shirasu K."/>
        </authorList>
    </citation>
    <scope>NUCLEOTIDE SEQUENCE [LARGE SCALE GENOMIC DNA]</scope>
    <source>
        <strain evidence="4">cv. UVA1</strain>
    </source>
</reference>
<dbReference type="GO" id="GO:0003729">
    <property type="term" value="F:mRNA binding"/>
    <property type="evidence" value="ECO:0007669"/>
    <property type="project" value="UniProtKB-ARBA"/>
</dbReference>
<dbReference type="AlphaFoldDB" id="A0A5A7R1Z7"/>
<comment type="caution">
    <text evidence="3">The sequence shown here is derived from an EMBL/GenBank/DDBJ whole genome shotgun (WGS) entry which is preliminary data.</text>
</comment>
<sequence>MVTVHQLSKLLEACKTWRCPDQLHPFAIKTGLTHDTHFAAQLIAIYSRFTTPRTTRKLLDEIPERTLRIFNTILKYYYGHGQHKECLLLFPSLVSSKKLDLYSVCISLKACAALGESDYGKIIHGLVRKTHGVSWHAFLGSALVEIYSKFGKMDDAICVFDEFPKPDTVLWSTVVTGYLKNGGPKRALEFFARMAREEGIVLDSIALVSVVSACAQTSELKAGRSVHSYMIRTGLSENGLSLLNALLNLYGKMGSVSYAANLFDKMPQKDSISWGCMISCYAHNGCSKEALCLFDVMLEREIEVNTVVVLSALHACEASHDLNMGRRIHKLVIRKKIDLDILVSTTLIDMYMSCCSPDEAIQVFDRMPVKDRVSFSAVLSGCVENGRARKAVGVLSDMLASGFRPDLFDSVKILKACSELGVFHQTSCVHGLIIRDGLYGNSFINASLIESYAKCGSLEGSIVIFEQMLDRDTVIWSSMFSAYGLHGKGHEALKLFHQMTKNSSISPNELTFLSILSACSHTGLLEEGVDIFNTMVGKYGIKPNSKHYGILVDLLGRMGELDKAMGFIDQIQETVGADVWGALLNSCRIYGNSKIGKIAAEKVFDLNTRDAGHYILLSNIYAYEENWCEVARVRNLVREKELKRLSGQSFIETRHEICAITNDMCH</sequence>
<accession>A0A5A7R1Z7</accession>
<feature type="repeat" description="PPR" evidence="2">
    <location>
        <begin position="167"/>
        <end position="202"/>
    </location>
</feature>
<evidence type="ECO:0000256" key="2">
    <source>
        <dbReference type="PROSITE-ProRule" id="PRU00708"/>
    </source>
</evidence>
<dbReference type="FunFam" id="1.25.40.10:FF:000090">
    <property type="entry name" value="Pentatricopeptide repeat-containing protein, chloroplastic"/>
    <property type="match status" value="1"/>
</dbReference>
<dbReference type="PANTHER" id="PTHR24015">
    <property type="entry name" value="OS07G0578800 PROTEIN-RELATED"/>
    <property type="match status" value="1"/>
</dbReference>
<dbReference type="GO" id="GO:0009451">
    <property type="term" value="P:RNA modification"/>
    <property type="evidence" value="ECO:0007669"/>
    <property type="project" value="InterPro"/>
</dbReference>
<dbReference type="OrthoDB" id="185373at2759"/>
<feature type="repeat" description="PPR" evidence="2">
    <location>
        <begin position="472"/>
        <end position="506"/>
    </location>
</feature>
<evidence type="ECO:0000313" key="4">
    <source>
        <dbReference type="Proteomes" id="UP000325081"/>
    </source>
</evidence>
<dbReference type="NCBIfam" id="TIGR00756">
    <property type="entry name" value="PPR"/>
    <property type="match status" value="5"/>
</dbReference>
<dbReference type="Gene3D" id="1.25.40.10">
    <property type="entry name" value="Tetratricopeptide repeat domain"/>
    <property type="match status" value="3"/>
</dbReference>
<dbReference type="PROSITE" id="PS51375">
    <property type="entry name" value="PPR"/>
    <property type="match status" value="5"/>
</dbReference>
<dbReference type="InterPro" id="IPR002885">
    <property type="entry name" value="PPR_rpt"/>
</dbReference>
<gene>
    <name evidence="3" type="ORF">STAS_28722</name>
</gene>
<feature type="repeat" description="PPR" evidence="2">
    <location>
        <begin position="371"/>
        <end position="405"/>
    </location>
</feature>
<dbReference type="FunFam" id="1.25.40.10:FF:000073">
    <property type="entry name" value="Pentatricopeptide repeat-containing protein chloroplastic"/>
    <property type="match status" value="1"/>
</dbReference>
<feature type="repeat" description="PPR" evidence="2">
    <location>
        <begin position="508"/>
        <end position="543"/>
    </location>
</feature>
<keyword evidence="1" id="KW-0677">Repeat</keyword>
<feature type="repeat" description="PPR" evidence="2">
    <location>
        <begin position="270"/>
        <end position="304"/>
    </location>
</feature>
<keyword evidence="4" id="KW-1185">Reference proteome</keyword>
<dbReference type="FunFam" id="1.25.40.10:FF:000285">
    <property type="entry name" value="Pentatricopeptide repeat-containing protein, chloroplastic"/>
    <property type="match status" value="1"/>
</dbReference>
<dbReference type="Pfam" id="PF01535">
    <property type="entry name" value="PPR"/>
    <property type="match status" value="7"/>
</dbReference>
<name>A0A5A7R1Z7_STRAF</name>
<evidence type="ECO:0000256" key="1">
    <source>
        <dbReference type="ARBA" id="ARBA00022737"/>
    </source>
</evidence>
<dbReference type="Pfam" id="PF13041">
    <property type="entry name" value="PPR_2"/>
    <property type="match status" value="1"/>
</dbReference>
<protein>
    <submittedName>
        <fullName evidence="3">Pentatricopeptide repeat (PPR) superfamily protein</fullName>
    </submittedName>
</protein>
<dbReference type="InterPro" id="IPR046848">
    <property type="entry name" value="E_motif"/>
</dbReference>
<dbReference type="InterPro" id="IPR046960">
    <property type="entry name" value="PPR_At4g14850-like_plant"/>
</dbReference>
<proteinExistence type="predicted"/>
<evidence type="ECO:0000313" key="3">
    <source>
        <dbReference type="EMBL" id="GER51352.1"/>
    </source>
</evidence>
<dbReference type="Proteomes" id="UP000325081">
    <property type="component" value="Unassembled WGS sequence"/>
</dbReference>